<feature type="domain" description="3-dehydroquinate synthase C-terminal" evidence="19">
    <location>
        <begin position="183"/>
        <end position="326"/>
    </location>
</feature>
<dbReference type="InterPro" id="IPR030960">
    <property type="entry name" value="DHQS/DOIS_N"/>
</dbReference>
<feature type="binding site" evidence="17">
    <location>
        <position position="186"/>
    </location>
    <ligand>
        <name>Zn(2+)</name>
        <dbReference type="ChEBI" id="CHEBI:29105"/>
    </ligand>
</feature>
<evidence type="ECO:0000256" key="1">
    <source>
        <dbReference type="ARBA" id="ARBA00001393"/>
    </source>
</evidence>
<feature type="binding site" evidence="17">
    <location>
        <position position="249"/>
    </location>
    <ligand>
        <name>Zn(2+)</name>
        <dbReference type="ChEBI" id="CHEBI:29105"/>
    </ligand>
</feature>
<dbReference type="GO" id="GO:0008652">
    <property type="term" value="P:amino acid biosynthetic process"/>
    <property type="evidence" value="ECO:0007669"/>
    <property type="project" value="UniProtKB-KW"/>
</dbReference>
<evidence type="ECO:0000256" key="6">
    <source>
        <dbReference type="ARBA" id="ARBA00013031"/>
    </source>
</evidence>
<gene>
    <name evidence="17 20" type="primary">aroB</name>
    <name evidence="20" type="ORF">H1B31_00815</name>
</gene>
<dbReference type="NCBIfam" id="TIGR01357">
    <property type="entry name" value="aroB"/>
    <property type="match status" value="1"/>
</dbReference>
<dbReference type="Pfam" id="PF24621">
    <property type="entry name" value="DHQS_C"/>
    <property type="match status" value="1"/>
</dbReference>
<keyword evidence="10 17" id="KW-0479">Metal-binding</keyword>
<dbReference type="KEGG" id="stim:H1B31_00815"/>
<feature type="domain" description="3-dehydroquinate synthase N-terminal" evidence="18">
    <location>
        <begin position="70"/>
        <end position="181"/>
    </location>
</feature>
<evidence type="ECO:0000259" key="19">
    <source>
        <dbReference type="Pfam" id="PF24621"/>
    </source>
</evidence>
<evidence type="ECO:0000256" key="4">
    <source>
        <dbReference type="ARBA" id="ARBA00004661"/>
    </source>
</evidence>
<dbReference type="Gene3D" id="1.20.1090.10">
    <property type="entry name" value="Dehydroquinate synthase-like - alpha domain"/>
    <property type="match status" value="1"/>
</dbReference>
<dbReference type="GO" id="GO:0009423">
    <property type="term" value="P:chorismate biosynthetic process"/>
    <property type="evidence" value="ECO:0007669"/>
    <property type="project" value="UniProtKB-UniRule"/>
</dbReference>
<dbReference type="InterPro" id="IPR056179">
    <property type="entry name" value="DHQS_C"/>
</dbReference>
<dbReference type="GO" id="GO:0000166">
    <property type="term" value="F:nucleotide binding"/>
    <property type="evidence" value="ECO:0007669"/>
    <property type="project" value="UniProtKB-KW"/>
</dbReference>
<dbReference type="UniPathway" id="UPA00053">
    <property type="reaction ID" value="UER00085"/>
</dbReference>
<protein>
    <recommendedName>
        <fullName evidence="7 17">3-dehydroquinate synthase</fullName>
        <shortName evidence="17">DHQS</shortName>
        <ecNumber evidence="6 17">4.2.3.4</ecNumber>
    </recommendedName>
</protein>
<keyword evidence="11 17" id="KW-0547">Nucleotide-binding</keyword>
<comment type="caution">
    <text evidence="17">Lacks conserved residue(s) required for the propagation of feature annotation.</text>
</comment>
<evidence type="ECO:0000256" key="13">
    <source>
        <dbReference type="ARBA" id="ARBA00023027"/>
    </source>
</evidence>
<comment type="function">
    <text evidence="17">Catalyzes the conversion of 3-deoxy-D-arabino-heptulosonate 7-phosphate (DAHP) to dehydroquinate (DHQ).</text>
</comment>
<evidence type="ECO:0000256" key="15">
    <source>
        <dbReference type="ARBA" id="ARBA00023239"/>
    </source>
</evidence>
<comment type="catalytic activity">
    <reaction evidence="1 17">
        <text>7-phospho-2-dehydro-3-deoxy-D-arabino-heptonate = 3-dehydroquinate + phosphate</text>
        <dbReference type="Rhea" id="RHEA:21968"/>
        <dbReference type="ChEBI" id="CHEBI:32364"/>
        <dbReference type="ChEBI" id="CHEBI:43474"/>
        <dbReference type="ChEBI" id="CHEBI:58394"/>
        <dbReference type="EC" id="4.2.3.4"/>
    </reaction>
</comment>
<evidence type="ECO:0000256" key="8">
    <source>
        <dbReference type="ARBA" id="ARBA00022490"/>
    </source>
</evidence>
<keyword evidence="8 17" id="KW-0963">Cytoplasm</keyword>
<dbReference type="SUPFAM" id="SSF56796">
    <property type="entry name" value="Dehydroquinate synthase-like"/>
    <property type="match status" value="1"/>
</dbReference>
<dbReference type="Proteomes" id="UP000515480">
    <property type="component" value="Chromosome"/>
</dbReference>
<evidence type="ECO:0000256" key="16">
    <source>
        <dbReference type="ARBA" id="ARBA00023285"/>
    </source>
</evidence>
<dbReference type="HAMAP" id="MF_00110">
    <property type="entry name" value="DHQ_synthase"/>
    <property type="match status" value="1"/>
</dbReference>
<accession>A0A7G7VKB0</accession>
<evidence type="ECO:0000256" key="11">
    <source>
        <dbReference type="ARBA" id="ARBA00022741"/>
    </source>
</evidence>
<dbReference type="Gene3D" id="3.40.50.1970">
    <property type="match status" value="1"/>
</dbReference>
<evidence type="ECO:0000256" key="17">
    <source>
        <dbReference type="HAMAP-Rule" id="MF_00110"/>
    </source>
</evidence>
<sequence length="362" mass="38777">MIRRVAVELGERSYPIVIGNSIDDEMIGFVRQAGYSAHGMIVTDTNVGELHAGRIAEALERAGLQAEIAVIPAGESSKSLDTANDLFTRAIELGLDRRSPIFALGGGVVGDLAGFVAATYMRGVPFIQLPTSLLAQVDSSVGGKVAVNHPLGKNLIGAFYQPDAVFMDLDLLKTLPAREIATGLGEIIKYGIICDADFFAWLEEHCAQVLALAPPAAAHMIARSCEIKADVVRQDEREGGLRRILNFGHTIAHAIEKETGYVRYRHGEAVAIGMVGAAQISEEMGLLSAADRLRMESLIRAMGLPLTAAGVTAEAMYEDLFHDKKTVGGRIHWVLAEGIGKVSVHSDVPEEIVRKTLLGLSS</sequence>
<evidence type="ECO:0000256" key="5">
    <source>
        <dbReference type="ARBA" id="ARBA00005412"/>
    </source>
</evidence>
<keyword evidence="16 17" id="KW-0170">Cobalt</keyword>
<evidence type="ECO:0000256" key="9">
    <source>
        <dbReference type="ARBA" id="ARBA00022605"/>
    </source>
</evidence>
<dbReference type="EC" id="4.2.3.4" evidence="6 17"/>
<dbReference type="RefSeq" id="WP_185980518.1">
    <property type="nucleotide sequence ID" value="NZ_CP060204.1"/>
</dbReference>
<dbReference type="FunFam" id="3.40.50.1970:FF:000001">
    <property type="entry name" value="3-dehydroquinate synthase"/>
    <property type="match status" value="1"/>
</dbReference>
<keyword evidence="21" id="KW-1185">Reference proteome</keyword>
<comment type="cofactor">
    <cofactor evidence="2 17">
        <name>NAD(+)</name>
        <dbReference type="ChEBI" id="CHEBI:57540"/>
    </cofactor>
</comment>
<keyword evidence="12 17" id="KW-0862">Zinc</keyword>
<feature type="binding site" evidence="17">
    <location>
        <position position="144"/>
    </location>
    <ligand>
        <name>NAD(+)</name>
        <dbReference type="ChEBI" id="CHEBI:57540"/>
    </ligand>
</feature>
<dbReference type="InterPro" id="IPR050071">
    <property type="entry name" value="Dehydroquinate_synthase"/>
</dbReference>
<keyword evidence="9 17" id="KW-0028">Amino-acid biosynthesis</keyword>
<evidence type="ECO:0000313" key="20">
    <source>
        <dbReference type="EMBL" id="QNH54553.1"/>
    </source>
</evidence>
<dbReference type="InterPro" id="IPR030963">
    <property type="entry name" value="DHQ_synth_fam"/>
</dbReference>
<dbReference type="AlphaFoldDB" id="A0A7G7VKB0"/>
<name>A0A7G7VKB0_9FIRM</name>
<dbReference type="GO" id="GO:0003856">
    <property type="term" value="F:3-dehydroquinate synthase activity"/>
    <property type="evidence" value="ECO:0007669"/>
    <property type="project" value="UniProtKB-UniRule"/>
</dbReference>
<feature type="binding site" evidence="17">
    <location>
        <position position="266"/>
    </location>
    <ligand>
        <name>Zn(2+)</name>
        <dbReference type="ChEBI" id="CHEBI:29105"/>
    </ligand>
</feature>
<evidence type="ECO:0000256" key="12">
    <source>
        <dbReference type="ARBA" id="ARBA00022833"/>
    </source>
</evidence>
<dbReference type="CDD" id="cd08195">
    <property type="entry name" value="DHQS"/>
    <property type="match status" value="1"/>
</dbReference>
<reference evidence="20 21" key="1">
    <citation type="submission" date="2020-07" db="EMBL/GenBank/DDBJ databases">
        <title>Complete genome and description of Selenomonas timonensis sp. nov., a new bacterium isolated from a gingivitis subject.</title>
        <authorList>
            <person name="Antezack A."/>
        </authorList>
    </citation>
    <scope>NUCLEOTIDE SEQUENCE [LARGE SCALE GENOMIC DNA]</scope>
    <source>
        <strain evidence="20 21">Marseille-Q3039</strain>
    </source>
</reference>
<feature type="binding site" evidence="17">
    <location>
        <begin position="107"/>
        <end position="111"/>
    </location>
    <ligand>
        <name>NAD(+)</name>
        <dbReference type="ChEBI" id="CHEBI:57540"/>
    </ligand>
</feature>
<dbReference type="Pfam" id="PF01761">
    <property type="entry name" value="DHQ_synthase"/>
    <property type="match status" value="1"/>
</dbReference>
<evidence type="ECO:0000259" key="18">
    <source>
        <dbReference type="Pfam" id="PF01761"/>
    </source>
</evidence>
<keyword evidence="14 17" id="KW-0057">Aromatic amino acid biosynthesis</keyword>
<comment type="pathway">
    <text evidence="4 17">Metabolic intermediate biosynthesis; chorismate biosynthesis; chorismate from D-erythrose 4-phosphate and phosphoenolpyruvate: step 2/7.</text>
</comment>
<dbReference type="PIRSF" id="PIRSF001455">
    <property type="entry name" value="DHQ_synth"/>
    <property type="match status" value="1"/>
</dbReference>
<comment type="subcellular location">
    <subcellularLocation>
        <location evidence="3 17">Cytoplasm</location>
    </subcellularLocation>
</comment>
<dbReference type="GO" id="GO:0046872">
    <property type="term" value="F:metal ion binding"/>
    <property type="evidence" value="ECO:0007669"/>
    <property type="project" value="UniProtKB-KW"/>
</dbReference>
<dbReference type="GO" id="GO:0005737">
    <property type="term" value="C:cytoplasm"/>
    <property type="evidence" value="ECO:0007669"/>
    <property type="project" value="UniProtKB-SubCell"/>
</dbReference>
<keyword evidence="13 17" id="KW-0520">NAD</keyword>
<proteinExistence type="inferred from homology"/>
<dbReference type="GO" id="GO:0009073">
    <property type="term" value="P:aromatic amino acid family biosynthetic process"/>
    <property type="evidence" value="ECO:0007669"/>
    <property type="project" value="UniProtKB-KW"/>
</dbReference>
<evidence type="ECO:0000256" key="3">
    <source>
        <dbReference type="ARBA" id="ARBA00004496"/>
    </source>
</evidence>
<feature type="binding site" evidence="17">
    <location>
        <begin position="131"/>
        <end position="132"/>
    </location>
    <ligand>
        <name>NAD(+)</name>
        <dbReference type="ChEBI" id="CHEBI:57540"/>
    </ligand>
</feature>
<comment type="cofactor">
    <cofactor evidence="17">
        <name>Co(2+)</name>
        <dbReference type="ChEBI" id="CHEBI:48828"/>
    </cofactor>
    <cofactor evidence="17">
        <name>Zn(2+)</name>
        <dbReference type="ChEBI" id="CHEBI:29105"/>
    </cofactor>
    <text evidence="17">Binds 1 divalent metal cation per subunit. Can use either Co(2+) or Zn(2+).</text>
</comment>
<evidence type="ECO:0000313" key="21">
    <source>
        <dbReference type="Proteomes" id="UP000515480"/>
    </source>
</evidence>
<keyword evidence="15 17" id="KW-0456">Lyase</keyword>
<evidence type="ECO:0000256" key="10">
    <source>
        <dbReference type="ARBA" id="ARBA00022723"/>
    </source>
</evidence>
<dbReference type="EMBL" id="CP060204">
    <property type="protein sequence ID" value="QNH54553.1"/>
    <property type="molecule type" value="Genomic_DNA"/>
</dbReference>
<dbReference type="PANTHER" id="PTHR43622:SF7">
    <property type="entry name" value="3-DEHYDROQUINATE SYNTHASE, CHLOROPLASTIC"/>
    <property type="match status" value="1"/>
</dbReference>
<organism evidence="20 21">
    <name type="scientific">Selenomonas timonae</name>
    <dbReference type="NCBI Taxonomy" id="2754044"/>
    <lineage>
        <taxon>Bacteria</taxon>
        <taxon>Bacillati</taxon>
        <taxon>Bacillota</taxon>
        <taxon>Negativicutes</taxon>
        <taxon>Selenomonadales</taxon>
        <taxon>Selenomonadaceae</taxon>
        <taxon>Selenomonas</taxon>
    </lineage>
</organism>
<evidence type="ECO:0000256" key="7">
    <source>
        <dbReference type="ARBA" id="ARBA00017684"/>
    </source>
</evidence>
<feature type="binding site" evidence="17">
    <location>
        <position position="153"/>
    </location>
    <ligand>
        <name>NAD(+)</name>
        <dbReference type="ChEBI" id="CHEBI:57540"/>
    </ligand>
</feature>
<dbReference type="PANTHER" id="PTHR43622">
    <property type="entry name" value="3-DEHYDROQUINATE SYNTHASE"/>
    <property type="match status" value="1"/>
</dbReference>
<dbReference type="InterPro" id="IPR016037">
    <property type="entry name" value="DHQ_synth_AroB"/>
</dbReference>
<evidence type="ECO:0000256" key="2">
    <source>
        <dbReference type="ARBA" id="ARBA00001911"/>
    </source>
</evidence>
<evidence type="ECO:0000256" key="14">
    <source>
        <dbReference type="ARBA" id="ARBA00023141"/>
    </source>
</evidence>
<comment type="similarity">
    <text evidence="5 17">Belongs to the sugar phosphate cyclases superfamily. Dehydroquinate synthase family.</text>
</comment>